<dbReference type="Pfam" id="PF06733">
    <property type="entry name" value="DEAD_2"/>
    <property type="match status" value="1"/>
</dbReference>
<evidence type="ECO:0000313" key="15">
    <source>
        <dbReference type="EMBL" id="SIT65818.1"/>
    </source>
</evidence>
<organism evidence="15 16">
    <name type="scientific">Ectothiorhodosinus mongolicus</name>
    <dbReference type="NCBI Taxonomy" id="233100"/>
    <lineage>
        <taxon>Bacteria</taxon>
        <taxon>Pseudomonadati</taxon>
        <taxon>Pseudomonadota</taxon>
        <taxon>Gammaproteobacteria</taxon>
        <taxon>Chromatiales</taxon>
        <taxon>Ectothiorhodospiraceae</taxon>
        <taxon>Ectothiorhodosinus</taxon>
    </lineage>
</organism>
<dbReference type="SMART" id="SM00487">
    <property type="entry name" value="DEXDc"/>
    <property type="match status" value="1"/>
</dbReference>
<sequence>MDDARQLLSREGPLAHCLAGFAPRGEQQDMAEAVQQAIADRASLIVEAGTGVGKTFAYLVPALSHQGRVIISTGTRHLQDQLFHKDLPLVSRALGVSVEVALLKGRSNYLCPHRLKMTQMEAKGLSPTLQGQLAQALEWAEQTQSGDIAELEDIPEDSLLWPRITSTIDNCLGQECPEYDRCPVLRARRKAQDADIVVINHHLLLADMGLRESGFAELLPTADAIIIDEAHQLPELATQFFGEHLGSRQLSDLARDVTQEVLSEAPDMPELRDAGDPLSKAVRDFRLALEGLPARGPWADIADQSAIVQAYQALHEALQQLRDQLAPIRERGRGLEACARRIEAHLAWLARFAEAQSGRVLWYETFSRSFTLHATPLDVANHFSTHRQALTPCWIFTSATLSVGGGVQHFLSRLGLHEARTFMLESPFDYPQCARLLLPAHLPEPNDPGHTAAVVQEALPLIEANPGGSFLLFTSLRALQEAAKLLRPQVNRPVLVQNEAPRQILLQRFREAGNAVLLGSQSFWEGVDVRGMALTLVVIDRLPFASPGDPVLEARMADCQAKGENPFTHLQMPQAVILLKQGAGRLIRDPGDFGVLMICDKRIKTKSYGRLFIKSLPNMPVLNDSQAAAQFLRSGGALEAAGY</sequence>
<dbReference type="GO" id="GO:0016818">
    <property type="term" value="F:hydrolase activity, acting on acid anhydrides, in phosphorus-containing anhydrides"/>
    <property type="evidence" value="ECO:0007669"/>
    <property type="project" value="InterPro"/>
</dbReference>
<keyword evidence="6" id="KW-0067">ATP-binding</keyword>
<dbReference type="InterPro" id="IPR045028">
    <property type="entry name" value="DinG/Rad3-like"/>
</dbReference>
<reference evidence="15 16" key="1">
    <citation type="submission" date="2017-01" db="EMBL/GenBank/DDBJ databases">
        <authorList>
            <person name="Mah S.A."/>
            <person name="Swanson W.J."/>
            <person name="Moy G.W."/>
            <person name="Vacquier V.D."/>
        </authorList>
    </citation>
    <scope>NUCLEOTIDE SEQUENCE [LARGE SCALE GENOMIC DNA]</scope>
    <source>
        <strain evidence="15 16">M9</strain>
    </source>
</reference>
<feature type="domain" description="Helicase ATP-binding" evidence="14">
    <location>
        <begin position="13"/>
        <end position="275"/>
    </location>
</feature>
<keyword evidence="7" id="KW-0408">Iron</keyword>
<dbReference type="EC" id="5.6.2.3" evidence="12"/>
<keyword evidence="5 15" id="KW-0347">Helicase</keyword>
<keyword evidence="9" id="KW-0238">DNA-binding</keyword>
<dbReference type="InterPro" id="IPR014001">
    <property type="entry name" value="Helicase_ATP-bd"/>
</dbReference>
<dbReference type="Gene3D" id="3.40.50.300">
    <property type="entry name" value="P-loop containing nucleotide triphosphate hydrolases"/>
    <property type="match status" value="2"/>
</dbReference>
<dbReference type="InterPro" id="IPR014013">
    <property type="entry name" value="Helic_SF1/SF2_ATP-bd_DinG/Rad3"/>
</dbReference>
<dbReference type="InterPro" id="IPR027417">
    <property type="entry name" value="P-loop_NTPase"/>
</dbReference>
<dbReference type="GO" id="GO:0006281">
    <property type="term" value="P:DNA repair"/>
    <property type="evidence" value="ECO:0007669"/>
    <property type="project" value="TreeGrafter"/>
</dbReference>
<proteinExistence type="inferred from homology"/>
<evidence type="ECO:0000256" key="9">
    <source>
        <dbReference type="ARBA" id="ARBA00023125"/>
    </source>
</evidence>
<dbReference type="GO" id="GO:0003677">
    <property type="term" value="F:DNA binding"/>
    <property type="evidence" value="ECO:0007669"/>
    <property type="project" value="UniProtKB-KW"/>
</dbReference>
<dbReference type="AlphaFoldDB" id="A0A1R3VML1"/>
<accession>A0A1R3VML1</accession>
<dbReference type="PANTHER" id="PTHR11472:SF34">
    <property type="entry name" value="REGULATOR OF TELOMERE ELONGATION HELICASE 1"/>
    <property type="match status" value="1"/>
</dbReference>
<dbReference type="PANTHER" id="PTHR11472">
    <property type="entry name" value="DNA REPAIR DEAD HELICASE RAD3/XP-D SUBFAMILY MEMBER"/>
    <property type="match status" value="1"/>
</dbReference>
<evidence type="ECO:0000256" key="1">
    <source>
        <dbReference type="ARBA" id="ARBA00001966"/>
    </source>
</evidence>
<evidence type="ECO:0000256" key="7">
    <source>
        <dbReference type="ARBA" id="ARBA00023004"/>
    </source>
</evidence>
<dbReference type="InterPro" id="IPR010614">
    <property type="entry name" value="RAD3-like_helicase_DEAD"/>
</dbReference>
<keyword evidence="16" id="KW-1185">Reference proteome</keyword>
<keyword evidence="10" id="KW-0413">Isomerase</keyword>
<protein>
    <recommendedName>
        <fullName evidence="12">DNA 5'-3' helicase</fullName>
        <ecNumber evidence="12">5.6.2.3</ecNumber>
    </recommendedName>
</protein>
<dbReference type="Pfam" id="PF13307">
    <property type="entry name" value="Helicase_C_2"/>
    <property type="match status" value="1"/>
</dbReference>
<dbReference type="PROSITE" id="PS51193">
    <property type="entry name" value="HELICASE_ATP_BIND_2"/>
    <property type="match status" value="1"/>
</dbReference>
<keyword evidence="3" id="KW-0547">Nucleotide-binding</keyword>
<dbReference type="Proteomes" id="UP000223759">
    <property type="component" value="Unassembled WGS sequence"/>
</dbReference>
<name>A0A1R3VML1_9GAMM</name>
<evidence type="ECO:0000259" key="14">
    <source>
        <dbReference type="PROSITE" id="PS51193"/>
    </source>
</evidence>
<gene>
    <name evidence="15" type="ORF">SAMN05216526_0271</name>
</gene>
<dbReference type="SMART" id="SM00491">
    <property type="entry name" value="HELICc2"/>
    <property type="match status" value="1"/>
</dbReference>
<dbReference type="GO" id="GO:0051536">
    <property type="term" value="F:iron-sulfur cluster binding"/>
    <property type="evidence" value="ECO:0007669"/>
    <property type="project" value="UniProtKB-KW"/>
</dbReference>
<comment type="catalytic activity">
    <reaction evidence="13">
        <text>ATP + H2O = ADP + phosphate + H(+)</text>
        <dbReference type="Rhea" id="RHEA:13065"/>
        <dbReference type="ChEBI" id="CHEBI:15377"/>
        <dbReference type="ChEBI" id="CHEBI:15378"/>
        <dbReference type="ChEBI" id="CHEBI:30616"/>
        <dbReference type="ChEBI" id="CHEBI:43474"/>
        <dbReference type="ChEBI" id="CHEBI:456216"/>
        <dbReference type="EC" id="5.6.2.3"/>
    </reaction>
</comment>
<dbReference type="Pfam" id="PF00270">
    <property type="entry name" value="DEAD"/>
    <property type="match status" value="1"/>
</dbReference>
<dbReference type="GO" id="GO:0005524">
    <property type="term" value="F:ATP binding"/>
    <property type="evidence" value="ECO:0007669"/>
    <property type="project" value="UniProtKB-KW"/>
</dbReference>
<evidence type="ECO:0000256" key="3">
    <source>
        <dbReference type="ARBA" id="ARBA00022741"/>
    </source>
</evidence>
<comment type="cofactor">
    <cofactor evidence="1">
        <name>[4Fe-4S] cluster</name>
        <dbReference type="ChEBI" id="CHEBI:49883"/>
    </cofactor>
</comment>
<evidence type="ECO:0000256" key="4">
    <source>
        <dbReference type="ARBA" id="ARBA00022801"/>
    </source>
</evidence>
<evidence type="ECO:0000256" key="12">
    <source>
        <dbReference type="ARBA" id="ARBA00044969"/>
    </source>
</evidence>
<evidence type="ECO:0000256" key="8">
    <source>
        <dbReference type="ARBA" id="ARBA00023014"/>
    </source>
</evidence>
<dbReference type="GO" id="GO:0046872">
    <property type="term" value="F:metal ion binding"/>
    <property type="evidence" value="ECO:0007669"/>
    <property type="project" value="UniProtKB-KW"/>
</dbReference>
<keyword evidence="4" id="KW-0378">Hydrolase</keyword>
<evidence type="ECO:0000256" key="5">
    <source>
        <dbReference type="ARBA" id="ARBA00022806"/>
    </source>
</evidence>
<evidence type="ECO:0000256" key="2">
    <source>
        <dbReference type="ARBA" id="ARBA00022723"/>
    </source>
</evidence>
<dbReference type="STRING" id="233100.SAMN05216526_0271"/>
<dbReference type="SUPFAM" id="SSF52540">
    <property type="entry name" value="P-loop containing nucleoside triphosphate hydrolases"/>
    <property type="match status" value="2"/>
</dbReference>
<dbReference type="OrthoDB" id="9805194at2"/>
<evidence type="ECO:0000313" key="16">
    <source>
        <dbReference type="Proteomes" id="UP000223759"/>
    </source>
</evidence>
<evidence type="ECO:0000256" key="13">
    <source>
        <dbReference type="ARBA" id="ARBA00048954"/>
    </source>
</evidence>
<dbReference type="RefSeq" id="WP_076754277.1">
    <property type="nucleotide sequence ID" value="NZ_CP023018.1"/>
</dbReference>
<keyword evidence="8" id="KW-0411">Iron-sulfur</keyword>
<dbReference type="EMBL" id="FTPK01000001">
    <property type="protein sequence ID" value="SIT65818.1"/>
    <property type="molecule type" value="Genomic_DNA"/>
</dbReference>
<dbReference type="GO" id="GO:0043139">
    <property type="term" value="F:5'-3' DNA helicase activity"/>
    <property type="evidence" value="ECO:0007669"/>
    <property type="project" value="UniProtKB-EC"/>
</dbReference>
<evidence type="ECO:0000256" key="11">
    <source>
        <dbReference type="ARBA" id="ARBA00038058"/>
    </source>
</evidence>
<dbReference type="InterPro" id="IPR006555">
    <property type="entry name" value="ATP-dep_Helicase_C"/>
</dbReference>
<dbReference type="InterPro" id="IPR011545">
    <property type="entry name" value="DEAD/DEAH_box_helicase_dom"/>
</dbReference>
<keyword evidence="2" id="KW-0479">Metal-binding</keyword>
<evidence type="ECO:0000256" key="6">
    <source>
        <dbReference type="ARBA" id="ARBA00022840"/>
    </source>
</evidence>
<comment type="similarity">
    <text evidence="11">Belongs to the helicase family. DinG subfamily.</text>
</comment>
<evidence type="ECO:0000256" key="10">
    <source>
        <dbReference type="ARBA" id="ARBA00023235"/>
    </source>
</evidence>